<dbReference type="InterPro" id="IPR048273">
    <property type="entry name" value="Luciferase"/>
</dbReference>
<keyword evidence="2" id="KW-1133">Transmembrane helix</keyword>
<evidence type="ECO:0000313" key="5">
    <source>
        <dbReference type="Proteomes" id="UP000243723"/>
    </source>
</evidence>
<name>A0A2P7ZAX3_9PEZI</name>
<feature type="region of interest" description="Disordered" evidence="1">
    <location>
        <begin position="82"/>
        <end position="102"/>
    </location>
</feature>
<dbReference type="AlphaFoldDB" id="A0A2P7ZAX3"/>
<dbReference type="OrthoDB" id="9987011at2759"/>
<evidence type="ECO:0000256" key="1">
    <source>
        <dbReference type="SAM" id="MobiDB-lite"/>
    </source>
</evidence>
<dbReference type="EMBL" id="NHZQ01000251">
    <property type="protein sequence ID" value="PSK45367.1"/>
    <property type="molecule type" value="Genomic_DNA"/>
</dbReference>
<accession>A0A2P7ZAX3</accession>
<dbReference type="PANTHER" id="PTHR38695:SF1">
    <property type="entry name" value="AMINO ACID PERMEASE_ SLC12A DOMAIN-CONTAINING PROTEIN"/>
    <property type="match status" value="1"/>
</dbReference>
<dbReference type="Proteomes" id="UP000243723">
    <property type="component" value="Unassembled WGS sequence"/>
</dbReference>
<keyword evidence="2" id="KW-0812">Transmembrane</keyword>
<dbReference type="InterPro" id="IPR040841">
    <property type="entry name" value="Luciferase_dom"/>
</dbReference>
<gene>
    <name evidence="4" type="ORF">B9Z65_2507</name>
</gene>
<dbReference type="STRING" id="40998.A0A2P7ZAX3"/>
<feature type="domain" description="Luciferase" evidence="3">
    <location>
        <begin position="172"/>
        <end position="244"/>
    </location>
</feature>
<comment type="caution">
    <text evidence="4">The sequence shown here is derived from an EMBL/GenBank/DDBJ whole genome shotgun (WGS) entry which is preliminary data.</text>
</comment>
<keyword evidence="5" id="KW-1185">Reference proteome</keyword>
<dbReference type="Pfam" id="PF17648">
    <property type="entry name" value="Luciferase"/>
    <property type="match status" value="1"/>
</dbReference>
<feature type="compositionally biased region" description="Polar residues" evidence="1">
    <location>
        <begin position="86"/>
        <end position="100"/>
    </location>
</feature>
<proteinExistence type="predicted"/>
<reference evidence="4 5" key="1">
    <citation type="submission" date="2017-05" db="EMBL/GenBank/DDBJ databases">
        <title>Draft genome sequence of Elsinoe australis.</title>
        <authorList>
            <person name="Cheng Q."/>
        </authorList>
    </citation>
    <scope>NUCLEOTIDE SEQUENCE [LARGE SCALE GENOMIC DNA]</scope>
    <source>
        <strain evidence="4 5">NL1</strain>
    </source>
</reference>
<feature type="transmembrane region" description="Helical" evidence="2">
    <location>
        <begin position="20"/>
        <end position="40"/>
    </location>
</feature>
<protein>
    <recommendedName>
        <fullName evidence="3">Luciferase domain-containing protein</fullName>
    </recommendedName>
</protein>
<evidence type="ECO:0000313" key="4">
    <source>
        <dbReference type="EMBL" id="PSK45367.1"/>
    </source>
</evidence>
<evidence type="ECO:0000256" key="2">
    <source>
        <dbReference type="SAM" id="Phobius"/>
    </source>
</evidence>
<organism evidence="4 5">
    <name type="scientific">Elsinoe australis</name>
    <dbReference type="NCBI Taxonomy" id="40998"/>
    <lineage>
        <taxon>Eukaryota</taxon>
        <taxon>Fungi</taxon>
        <taxon>Dikarya</taxon>
        <taxon>Ascomycota</taxon>
        <taxon>Pezizomycotina</taxon>
        <taxon>Dothideomycetes</taxon>
        <taxon>Dothideomycetidae</taxon>
        <taxon>Myriangiales</taxon>
        <taxon>Elsinoaceae</taxon>
        <taxon>Elsinoe</taxon>
    </lineage>
</organism>
<evidence type="ECO:0000259" key="3">
    <source>
        <dbReference type="Pfam" id="PF17648"/>
    </source>
</evidence>
<sequence length="264" mass="29467">MESMDKSSRFLITHDALALLSQYFQILVLLSSFALLLAVIRITYLDYHAFLALGPGGTPSTIPGYLKLKLLALFRLRDPLDPPTLSTEPSQQSGYLSTRTLPHRVGPRPTVAGLAPQRQLDSFATAKSYEQTTAAIDDLARTNPRLNISTSPFEKHNDALVAIRPAHNRKRGGEVCHVHPSDGSLHLTLHPADVALCIERGWGERHPLARGGWMRRFVPETFMMVYAPRTGLEVQTVMDIVMASVWWVGGEDIIAYQEERDEKQ</sequence>
<keyword evidence="2" id="KW-0472">Membrane</keyword>
<dbReference type="PANTHER" id="PTHR38695">
    <property type="entry name" value="AMINO ACID PERMEASE_ SLC12A DOMAIN-CONTAINING PROTEIN"/>
    <property type="match status" value="1"/>
</dbReference>